<gene>
    <name evidence="1" type="ORF">ABIC98_003966</name>
</gene>
<keyword evidence="2" id="KW-1185">Reference proteome</keyword>
<name>A0ACC6TKP3_9MICC</name>
<feature type="non-terminal residue" evidence="1">
    <location>
        <position position="374"/>
    </location>
</feature>
<evidence type="ECO:0000313" key="1">
    <source>
        <dbReference type="EMBL" id="MET3774291.1"/>
    </source>
</evidence>
<evidence type="ECO:0000313" key="2">
    <source>
        <dbReference type="Proteomes" id="UP001549207"/>
    </source>
</evidence>
<reference evidence="1" key="1">
    <citation type="submission" date="2024-06" db="EMBL/GenBank/DDBJ databases">
        <title>Genomic Encyclopedia of Type Strains, Phase IV (KMG-IV): sequencing the most valuable type-strain genomes for metagenomic binning, comparative biology and taxonomic classification.</title>
        <authorList>
            <person name="Goeker M."/>
        </authorList>
    </citation>
    <scope>NUCLEOTIDE SEQUENCE</scope>
    <source>
        <strain evidence="1">SJCon</strain>
    </source>
</reference>
<accession>A0ACC6TKP3</accession>
<dbReference type="EMBL" id="JBEPNJ010000026">
    <property type="protein sequence ID" value="MET3774291.1"/>
    <property type="molecule type" value="Genomic_DNA"/>
</dbReference>
<dbReference type="Proteomes" id="UP001549207">
    <property type="component" value="Unassembled WGS sequence"/>
</dbReference>
<sequence length="374" mass="41214">MEKLTIKTPPDVLSFIGHTLGFWPKESLVCITLNENSIGATLRIDLPRLPGQELPYARTVAHYLTSDTTATSLLFAVYTSEPCQPGQPKPHAATIAALTGVLSEQGITIRDGLFVGDDTFSPYDGEPGHELALPVSSTQTSAINAEFIYRGSTVQPTNRITLPTTNESAIKAAAVERHMDTIQALPTTTATSRARELWAGMLDSVSFPSDDDCHALVANLQFPAIRDRLIADIPGLDEPMKRILFAQTEGAPKWSRIEWAQQLLLHAYTRTSPQHQAPVLTTIGYINWWEGRGSKAHQFLQLALDTDPTYRLARLSDQMIASGLVAGWNMNKNTAYKALPFEIPVCQAVVRQVCCRRCLTHRARKGPSWILLSL</sequence>
<organism evidence="1 2">
    <name type="scientific">Arthrobacter nitrophenolicus</name>
    <dbReference type="NCBI Taxonomy" id="683150"/>
    <lineage>
        <taxon>Bacteria</taxon>
        <taxon>Bacillati</taxon>
        <taxon>Actinomycetota</taxon>
        <taxon>Actinomycetes</taxon>
        <taxon>Micrococcales</taxon>
        <taxon>Micrococcaceae</taxon>
        <taxon>Arthrobacter</taxon>
    </lineage>
</organism>
<comment type="caution">
    <text evidence="1">The sequence shown here is derived from an EMBL/GenBank/DDBJ whole genome shotgun (WGS) entry which is preliminary data.</text>
</comment>
<proteinExistence type="predicted"/>
<protein>
    <submittedName>
        <fullName evidence="1">Uncharacterized protein</fullName>
    </submittedName>
</protein>